<evidence type="ECO:0000256" key="14">
    <source>
        <dbReference type="ARBA" id="ARBA00023170"/>
    </source>
</evidence>
<evidence type="ECO:0000256" key="18">
    <source>
        <dbReference type="SAM" id="MobiDB-lite"/>
    </source>
</evidence>
<keyword evidence="22" id="KW-1185">Reference proteome</keyword>
<dbReference type="FunFam" id="3.30.50.10:FF:000024">
    <property type="entry name" value="Androgen receptor"/>
    <property type="match status" value="1"/>
</dbReference>
<evidence type="ECO:0000256" key="6">
    <source>
        <dbReference type="ARBA" id="ARBA00022665"/>
    </source>
</evidence>
<keyword evidence="9" id="KW-0862">Zinc</keyword>
<dbReference type="CDD" id="cd06947">
    <property type="entry name" value="NR_LBD_GR_Like"/>
    <property type="match status" value="1"/>
</dbReference>
<dbReference type="GO" id="GO:1990239">
    <property type="term" value="F:steroid hormone binding"/>
    <property type="evidence" value="ECO:0007669"/>
    <property type="project" value="UniProtKB-ARBA"/>
</dbReference>
<accession>A0A8X7XA49</accession>
<evidence type="ECO:0000256" key="7">
    <source>
        <dbReference type="ARBA" id="ARBA00022723"/>
    </source>
</evidence>
<dbReference type="GO" id="GO:1990794">
    <property type="term" value="C:basolateral part of cell"/>
    <property type="evidence" value="ECO:0007669"/>
    <property type="project" value="UniProtKB-ARBA"/>
</dbReference>
<feature type="domain" description="NR LBD" evidence="20">
    <location>
        <begin position="596"/>
        <end position="827"/>
    </location>
</feature>
<evidence type="ECO:0000256" key="2">
    <source>
        <dbReference type="ARBA" id="ARBA00004496"/>
    </source>
</evidence>
<dbReference type="InterPro" id="IPR001628">
    <property type="entry name" value="Znf_hrmn_rcpt"/>
</dbReference>
<keyword evidence="5" id="KW-0963">Cytoplasm</keyword>
<dbReference type="InterPro" id="IPR050200">
    <property type="entry name" value="Nuclear_hormone_rcpt_NR3"/>
</dbReference>
<dbReference type="SMART" id="SM00399">
    <property type="entry name" value="ZnF_C4"/>
    <property type="match status" value="1"/>
</dbReference>
<keyword evidence="8" id="KW-0863">Zinc-finger</keyword>
<dbReference type="EMBL" id="JAATIS010003638">
    <property type="protein sequence ID" value="KAG2463969.1"/>
    <property type="molecule type" value="Genomic_DNA"/>
</dbReference>
<dbReference type="GO" id="GO:0010628">
    <property type="term" value="P:positive regulation of gene expression"/>
    <property type="evidence" value="ECO:0007669"/>
    <property type="project" value="UniProtKB-ARBA"/>
</dbReference>
<dbReference type="FunFam" id="1.10.565.10:FF:000004">
    <property type="entry name" value="Androgen receptor variant"/>
    <property type="match status" value="1"/>
</dbReference>
<evidence type="ECO:0000256" key="1">
    <source>
        <dbReference type="ARBA" id="ARBA00004123"/>
    </source>
</evidence>
<dbReference type="PRINTS" id="PR00047">
    <property type="entry name" value="STROIDFINGER"/>
</dbReference>
<dbReference type="GO" id="GO:0001046">
    <property type="term" value="F:core promoter sequence-specific DNA binding"/>
    <property type="evidence" value="ECO:0007669"/>
    <property type="project" value="UniProtKB-ARBA"/>
</dbReference>
<dbReference type="SMART" id="SM00430">
    <property type="entry name" value="HOLI"/>
    <property type="match status" value="1"/>
</dbReference>
<evidence type="ECO:0000256" key="8">
    <source>
        <dbReference type="ARBA" id="ARBA00022771"/>
    </source>
</evidence>
<dbReference type="PROSITE" id="PS00031">
    <property type="entry name" value="NUCLEAR_REC_DBD_1"/>
    <property type="match status" value="1"/>
</dbReference>
<keyword evidence="15" id="KW-0539">Nucleus</keyword>
<feature type="domain" description="Nuclear receptor" evidence="19">
    <location>
        <begin position="429"/>
        <end position="504"/>
    </location>
</feature>
<dbReference type="PRINTS" id="PR00398">
    <property type="entry name" value="STRDHORMONER"/>
</dbReference>
<evidence type="ECO:0000313" key="22">
    <source>
        <dbReference type="Proteomes" id="UP000886611"/>
    </source>
</evidence>
<dbReference type="AlphaFoldDB" id="A0A8X7XA49"/>
<dbReference type="PROSITE" id="PS51843">
    <property type="entry name" value="NR_LBD"/>
    <property type="match status" value="1"/>
</dbReference>
<dbReference type="Pfam" id="PF00104">
    <property type="entry name" value="Hormone_recep"/>
    <property type="match status" value="1"/>
</dbReference>
<organism evidence="21 22">
    <name type="scientific">Polypterus senegalus</name>
    <name type="common">Senegal bichir</name>
    <dbReference type="NCBI Taxonomy" id="55291"/>
    <lineage>
        <taxon>Eukaryota</taxon>
        <taxon>Metazoa</taxon>
        <taxon>Chordata</taxon>
        <taxon>Craniata</taxon>
        <taxon>Vertebrata</taxon>
        <taxon>Euteleostomi</taxon>
        <taxon>Actinopterygii</taxon>
        <taxon>Polypteriformes</taxon>
        <taxon>Polypteridae</taxon>
        <taxon>Polypterus</taxon>
    </lineage>
</organism>
<evidence type="ECO:0000256" key="12">
    <source>
        <dbReference type="ARBA" id="ARBA00023125"/>
    </source>
</evidence>
<dbReference type="GO" id="GO:0005634">
    <property type="term" value="C:nucleus"/>
    <property type="evidence" value="ECO:0007669"/>
    <property type="project" value="UniProtKB-SubCell"/>
</dbReference>
<dbReference type="InterPro" id="IPR000536">
    <property type="entry name" value="Nucl_hrmn_rcpt_lig-bd"/>
</dbReference>
<evidence type="ECO:0000256" key="16">
    <source>
        <dbReference type="ARBA" id="ARBA00031165"/>
    </source>
</evidence>
<dbReference type="Gene3D" id="3.30.50.10">
    <property type="entry name" value="Erythroid Transcription Factor GATA-1, subunit A"/>
    <property type="match status" value="1"/>
</dbReference>
<evidence type="ECO:0000256" key="17">
    <source>
        <dbReference type="ARBA" id="ARBA00031402"/>
    </source>
</evidence>
<comment type="subcellular location">
    <subcellularLocation>
        <location evidence="2">Cytoplasm</location>
    </subcellularLocation>
    <subcellularLocation>
        <location evidence="1">Nucleus</location>
    </subcellularLocation>
</comment>
<dbReference type="Gene3D" id="1.10.565.10">
    <property type="entry name" value="Retinoid X Receptor"/>
    <property type="match status" value="1"/>
</dbReference>
<comment type="similarity">
    <text evidence="3">Belongs to the nuclear hormone receptor family. NR3 subfamily.</text>
</comment>
<reference evidence="21 22" key="1">
    <citation type="journal article" date="2021" name="Cell">
        <title>Tracing the genetic footprints of vertebrate landing in non-teleost ray-finned fishes.</title>
        <authorList>
            <person name="Bi X."/>
            <person name="Wang K."/>
            <person name="Yang L."/>
            <person name="Pan H."/>
            <person name="Jiang H."/>
            <person name="Wei Q."/>
            <person name="Fang M."/>
            <person name="Yu H."/>
            <person name="Zhu C."/>
            <person name="Cai Y."/>
            <person name="He Y."/>
            <person name="Gan X."/>
            <person name="Zeng H."/>
            <person name="Yu D."/>
            <person name="Zhu Y."/>
            <person name="Jiang H."/>
            <person name="Qiu Q."/>
            <person name="Yang H."/>
            <person name="Zhang Y.E."/>
            <person name="Wang W."/>
            <person name="Zhu M."/>
            <person name="He S."/>
            <person name="Zhang G."/>
        </authorList>
    </citation>
    <scope>NUCLEOTIDE SEQUENCE [LARGE SCALE GENOMIC DNA]</scope>
    <source>
        <strain evidence="21">Bchr_013</strain>
    </source>
</reference>
<dbReference type="Proteomes" id="UP000886611">
    <property type="component" value="Unassembled WGS sequence"/>
</dbReference>
<evidence type="ECO:0000256" key="10">
    <source>
        <dbReference type="ARBA" id="ARBA00023015"/>
    </source>
</evidence>
<dbReference type="InterPro" id="IPR013088">
    <property type="entry name" value="Znf_NHR/GATA"/>
</dbReference>
<evidence type="ECO:0000313" key="21">
    <source>
        <dbReference type="EMBL" id="KAG2463969.1"/>
    </source>
</evidence>
<evidence type="ECO:0000256" key="11">
    <source>
        <dbReference type="ARBA" id="ARBA00023121"/>
    </source>
</evidence>
<evidence type="ECO:0000256" key="5">
    <source>
        <dbReference type="ARBA" id="ARBA00022490"/>
    </source>
</evidence>
<dbReference type="PROSITE" id="PS51030">
    <property type="entry name" value="NUCLEAR_REC_DBD_2"/>
    <property type="match status" value="1"/>
</dbReference>
<name>A0A8X7XA49_POLSE</name>
<comment type="caution">
    <text evidence="21">The sequence shown here is derived from an EMBL/GenBank/DDBJ whole genome shotgun (WGS) entry which is preliminary data.</text>
</comment>
<gene>
    <name evidence="21" type="primary">Ar</name>
    <name evidence="21" type="ORF">GTO96_0003012</name>
</gene>
<dbReference type="CDD" id="cd07173">
    <property type="entry name" value="NR_DBD_AR"/>
    <property type="match status" value="1"/>
</dbReference>
<keyword evidence="6" id="KW-0754">Steroid-binding</keyword>
<protein>
    <recommendedName>
        <fullName evidence="4">Androgen receptor</fullName>
    </recommendedName>
    <alternativeName>
        <fullName evidence="17">Dihydrotestosterone receptor</fullName>
    </alternativeName>
    <alternativeName>
        <fullName evidence="16">Nuclear receptor subfamily 3 group C member 4</fullName>
    </alternativeName>
</protein>
<feature type="region of interest" description="Disordered" evidence="18">
    <location>
        <begin position="120"/>
        <end position="150"/>
    </location>
</feature>
<dbReference type="GO" id="GO:0031963">
    <property type="term" value="F:nuclear cortisol receptor activity"/>
    <property type="evidence" value="ECO:0007669"/>
    <property type="project" value="UniProtKB-ARBA"/>
</dbReference>
<dbReference type="GO" id="GO:0008270">
    <property type="term" value="F:zinc ion binding"/>
    <property type="evidence" value="ECO:0007669"/>
    <property type="project" value="UniProtKB-KW"/>
</dbReference>
<evidence type="ECO:0000256" key="3">
    <source>
        <dbReference type="ARBA" id="ARBA00005413"/>
    </source>
</evidence>
<proteinExistence type="inferred from homology"/>
<dbReference type="InterPro" id="IPR035500">
    <property type="entry name" value="NHR-like_dom_sf"/>
</dbReference>
<dbReference type="SUPFAM" id="SSF48508">
    <property type="entry name" value="Nuclear receptor ligand-binding domain"/>
    <property type="match status" value="1"/>
</dbReference>
<evidence type="ECO:0000259" key="19">
    <source>
        <dbReference type="PROSITE" id="PS51030"/>
    </source>
</evidence>
<keyword evidence="12" id="KW-0238">DNA-binding</keyword>
<keyword evidence="7" id="KW-0479">Metal-binding</keyword>
<evidence type="ECO:0000256" key="15">
    <source>
        <dbReference type="ARBA" id="ARBA00023242"/>
    </source>
</evidence>
<keyword evidence="14" id="KW-0675">Receptor</keyword>
<dbReference type="Pfam" id="PF00105">
    <property type="entry name" value="zf-C4"/>
    <property type="match status" value="1"/>
</dbReference>
<feature type="non-terminal residue" evidence="21">
    <location>
        <position position="1"/>
    </location>
</feature>
<dbReference type="GO" id="GO:0005737">
    <property type="term" value="C:cytoplasm"/>
    <property type="evidence" value="ECO:0007669"/>
    <property type="project" value="UniProtKB-SubCell"/>
</dbReference>
<evidence type="ECO:0000256" key="13">
    <source>
        <dbReference type="ARBA" id="ARBA00023163"/>
    </source>
</evidence>
<dbReference type="GO" id="GO:0051414">
    <property type="term" value="P:response to cortisol"/>
    <property type="evidence" value="ECO:0007669"/>
    <property type="project" value="UniProtKB-ARBA"/>
</dbReference>
<evidence type="ECO:0000256" key="9">
    <source>
        <dbReference type="ARBA" id="ARBA00022833"/>
    </source>
</evidence>
<dbReference type="SUPFAM" id="SSF57716">
    <property type="entry name" value="Glucocorticoid receptor-like (DNA-binding domain)"/>
    <property type="match status" value="1"/>
</dbReference>
<sequence length="849" mass="95695">MEIQVGLGGACDSPGGVFRGAFQNVFHSVRAAFHSSGGACDSYDIPGSKYTFLSNQYPWEMRPSGRPAPNRGSYPESTFVRQSHFAERIAADRHGDFPPAFGPADPADGTVRGTLFTDCRLESQSTSSRAPQIKMKNDREGADSSSTSISETGRELCKAVSVSLGLHPDSGDMSELAGGDRAPGDCMYPTAFYAYTDCRCPGAHEQSDVATKGIQRDDKMKEETVRLPRVTSAHCPGGEQDLDPDFKVPAYEESNEYIVEMDRGHSKPCRFEQTGGYGQNYPLHREQGSTMPCGLYKPGHLSEETDRHQDSREERYPSHLSIRIKTEQFNHTPGDAWGSSCRRSDMAEGLYEPHRHPPELGQMSPYFSTTLGSQDEPWFLSGMLTKVPYPGASFVKNDDGEWIEMPYGDIRFEGGRDNLFPMDYFFTPQRSCLICGDEASGCHYGALTCGSCKVFFKRAAEGKQKYLCASRNDCTIDKLRRKNCPSCRLRKCFDAGMTLGGIHLSFFPPLLLFPTLACLSFFASTPLPPVTLKSHWVLAKDPHCPMWQQSSGLTYSRKLKKIGQLKTPEEIVSQNQNESMLPMNPQASIARLEKFQNQPVFLNILEVIEPEVVNAGHDNSEPDSATSLLTSLNELGERQLVKVVKWAKALPGFRNLHVDDQMTIIQYSWMGIMVFAMGWRSYRNVNAKMLYFAPDLVFNEPRMHTSNMYDHCIRMQRFAQEFISLQVTQEEFLCMKALLLFSIIPVEGLKSQTYFDELRVNYIQELDRLISYGRRSPVYCSQRFYQLTHLLDSLQPIVRRLHQFTFNLLTQAKMQSTNVNFPEMMSEIISVQVPKILAGMAKPLLFHKH</sequence>
<keyword evidence="11" id="KW-0446">Lipid-binding</keyword>
<evidence type="ECO:0000256" key="4">
    <source>
        <dbReference type="ARBA" id="ARBA00016946"/>
    </source>
</evidence>
<keyword evidence="10" id="KW-0805">Transcription regulation</keyword>
<keyword evidence="13" id="KW-0804">Transcription</keyword>
<dbReference type="InterPro" id="IPR001723">
    <property type="entry name" value="Nuclear_hrmn_rcpt"/>
</dbReference>
<dbReference type="PANTHER" id="PTHR48092">
    <property type="entry name" value="KNIRPS-RELATED PROTEIN-RELATED"/>
    <property type="match status" value="1"/>
</dbReference>
<feature type="non-terminal residue" evidence="21">
    <location>
        <position position="849"/>
    </location>
</feature>
<evidence type="ECO:0000259" key="20">
    <source>
        <dbReference type="PROSITE" id="PS51843"/>
    </source>
</evidence>